<sequence length="78" mass="9390">MNLFVIQSEKFSDNHFFIVDENNFQEKIVNNSVQYRRLQTEEELTTLEIYQNGGNEKFEIIKGKSYDFFIALIKKTFR</sequence>
<dbReference type="EMBL" id="FWXS01000005">
    <property type="protein sequence ID" value="SMC67949.1"/>
    <property type="molecule type" value="Genomic_DNA"/>
</dbReference>
<keyword evidence="2" id="KW-1185">Reference proteome</keyword>
<reference evidence="2" key="1">
    <citation type="submission" date="2017-04" db="EMBL/GenBank/DDBJ databases">
        <authorList>
            <person name="Varghese N."/>
            <person name="Submissions S."/>
        </authorList>
    </citation>
    <scope>NUCLEOTIDE SEQUENCE [LARGE SCALE GENOMIC DNA]</scope>
    <source>
        <strain evidence="2">CGMCC 1.12708</strain>
    </source>
</reference>
<dbReference type="RefSeq" id="WP_084017463.1">
    <property type="nucleotide sequence ID" value="NZ_FWXS01000005.1"/>
</dbReference>
<gene>
    <name evidence="1" type="ORF">SAMN06296427_105265</name>
</gene>
<dbReference type="AlphaFoldDB" id="A0A1W2B4U3"/>
<name>A0A1W2B4U3_9FLAO</name>
<protein>
    <submittedName>
        <fullName evidence="1">Uncharacterized protein</fullName>
    </submittedName>
</protein>
<organism evidence="1 2">
    <name type="scientific">Moheibacter sediminis</name>
    <dbReference type="NCBI Taxonomy" id="1434700"/>
    <lineage>
        <taxon>Bacteria</taxon>
        <taxon>Pseudomonadati</taxon>
        <taxon>Bacteroidota</taxon>
        <taxon>Flavobacteriia</taxon>
        <taxon>Flavobacteriales</taxon>
        <taxon>Weeksellaceae</taxon>
        <taxon>Moheibacter</taxon>
    </lineage>
</organism>
<evidence type="ECO:0000313" key="2">
    <source>
        <dbReference type="Proteomes" id="UP000192393"/>
    </source>
</evidence>
<dbReference type="Proteomes" id="UP000192393">
    <property type="component" value="Unassembled WGS sequence"/>
</dbReference>
<proteinExistence type="predicted"/>
<accession>A0A1W2B4U3</accession>
<evidence type="ECO:0000313" key="1">
    <source>
        <dbReference type="EMBL" id="SMC67949.1"/>
    </source>
</evidence>